<name>A0ABV8D8K8_9BURK</name>
<protein>
    <submittedName>
        <fullName evidence="2">Fic family protein</fullName>
    </submittedName>
</protein>
<dbReference type="SUPFAM" id="SSF140931">
    <property type="entry name" value="Fic-like"/>
    <property type="match status" value="1"/>
</dbReference>
<dbReference type="Pfam" id="PF02661">
    <property type="entry name" value="Fic"/>
    <property type="match status" value="1"/>
</dbReference>
<dbReference type="InterPro" id="IPR040198">
    <property type="entry name" value="Fido_containing"/>
</dbReference>
<dbReference type="PANTHER" id="PTHR13504">
    <property type="entry name" value="FIDO DOMAIN-CONTAINING PROTEIN DDB_G0283145"/>
    <property type="match status" value="1"/>
</dbReference>
<proteinExistence type="predicted"/>
<comment type="caution">
    <text evidence="2">The sequence shown here is derived from an EMBL/GenBank/DDBJ whole genome shotgun (WGS) entry which is preliminary data.</text>
</comment>
<evidence type="ECO:0000259" key="1">
    <source>
        <dbReference type="PROSITE" id="PS51459"/>
    </source>
</evidence>
<dbReference type="EMBL" id="JBHSAJ010000026">
    <property type="protein sequence ID" value="MFC3934864.1"/>
    <property type="molecule type" value="Genomic_DNA"/>
</dbReference>
<dbReference type="Gene3D" id="1.10.3290.10">
    <property type="entry name" value="Fido-like domain"/>
    <property type="match status" value="1"/>
</dbReference>
<gene>
    <name evidence="2" type="ORF">ACFOW3_09510</name>
</gene>
<sequence>MATPNEKLAASLEQLKALQDKGLRVIRSTALSRTHRERLSKAGYLQEVIKGWYLPARPEVSSGGHEGSTASWFAGMRDFVAGYCEDRFGASWHLSPDQSLLLRSGERTLPRQLQVWSTAGNNQLVPLPHGCSLFIYRAPALLPAEPHAENQSIRLVNLTDALVAVSATFFVQQPLAARVALGMIDDTVPLLQRLLDGSHSVIAGRLAGAFRAVDRADFANGITQTMRGAGYTIQEVSPFDVPPAPLPGGRPVSPHVQRLRLNWAAMRDPVIAAFPAPRPPRSTEQAQILRDIEERYVADAYHSLSIEGYHVTADLIEKVRNGAWDPEGADRQQRDAMAAKGYFEAFKLVKDFIAGTLQRQAQQMGPQPLREAVSAWYLALFSPSVQAGLLKPSDLAGWRNSQVFIRGALHVPLAKEAVRECMPALFELIESEPHPAARSILGHFLFVFIHPYMDGNGRLARFLMNAMLVTGGYVWTVIPVQQRQAYMDALERASSYGEIEPFARFIAQLTREQERSPLPRPR</sequence>
<accession>A0ABV8D8K8</accession>
<feature type="domain" description="Fido" evidence="1">
    <location>
        <begin position="373"/>
        <end position="508"/>
    </location>
</feature>
<keyword evidence="3" id="KW-1185">Reference proteome</keyword>
<reference evidence="3" key="1">
    <citation type="journal article" date="2019" name="Int. J. Syst. Evol. Microbiol.">
        <title>The Global Catalogue of Microorganisms (GCM) 10K type strain sequencing project: providing services to taxonomists for standard genome sequencing and annotation.</title>
        <authorList>
            <consortium name="The Broad Institute Genomics Platform"/>
            <consortium name="The Broad Institute Genome Sequencing Center for Infectious Disease"/>
            <person name="Wu L."/>
            <person name="Ma J."/>
        </authorList>
    </citation>
    <scope>NUCLEOTIDE SEQUENCE [LARGE SCALE GENOMIC DNA]</scope>
    <source>
        <strain evidence="3">CCUG 2113</strain>
    </source>
</reference>
<dbReference type="InterPro" id="IPR003812">
    <property type="entry name" value="Fido"/>
</dbReference>
<evidence type="ECO:0000313" key="3">
    <source>
        <dbReference type="Proteomes" id="UP001595693"/>
    </source>
</evidence>
<organism evidence="2 3">
    <name type="scientific">Acidovorax facilis</name>
    <dbReference type="NCBI Taxonomy" id="12917"/>
    <lineage>
        <taxon>Bacteria</taxon>
        <taxon>Pseudomonadati</taxon>
        <taxon>Pseudomonadota</taxon>
        <taxon>Betaproteobacteria</taxon>
        <taxon>Burkholderiales</taxon>
        <taxon>Comamonadaceae</taxon>
        <taxon>Acidovorax</taxon>
    </lineage>
</organism>
<dbReference type="InterPro" id="IPR036597">
    <property type="entry name" value="Fido-like_dom_sf"/>
</dbReference>
<dbReference type="RefSeq" id="WP_055397034.1">
    <property type="nucleotide sequence ID" value="NZ_JAMXAX010000003.1"/>
</dbReference>
<dbReference type="PANTHER" id="PTHR13504:SF38">
    <property type="entry name" value="FIDO DOMAIN-CONTAINING PROTEIN"/>
    <property type="match status" value="1"/>
</dbReference>
<dbReference type="Proteomes" id="UP001595693">
    <property type="component" value="Unassembled WGS sequence"/>
</dbReference>
<dbReference type="PROSITE" id="PS51459">
    <property type="entry name" value="FIDO"/>
    <property type="match status" value="1"/>
</dbReference>
<evidence type="ECO:0000313" key="2">
    <source>
        <dbReference type="EMBL" id="MFC3934864.1"/>
    </source>
</evidence>